<dbReference type="RefSeq" id="WP_169588960.1">
    <property type="nucleotide sequence ID" value="NZ_JABBGK010000001.1"/>
</dbReference>
<dbReference type="PANTHER" id="PTHR43415:SF3">
    <property type="entry name" value="GNAT-FAMILY ACETYLTRANSFERASE"/>
    <property type="match status" value="1"/>
</dbReference>
<sequence length="164" mass="18373">MAVVTLRRATPGDIGYIMMVERLPGYDYFIGRLDADQHVQQLNDPAINYFIGEDEAGTPIGFTILSGLDNRDGNICIKRIAVAVPERGHGSRMLDAVVDHTFSTTPVHRLWLDVVKDNARAWKVYRKAGFKDEGVLREAAVMPDGQRADLVMMSMLRPEWAART</sequence>
<dbReference type="Proteomes" id="UP000541470">
    <property type="component" value="Unassembled WGS sequence"/>
</dbReference>
<dbReference type="PANTHER" id="PTHR43415">
    <property type="entry name" value="SPERMIDINE N(1)-ACETYLTRANSFERASE"/>
    <property type="match status" value="1"/>
</dbReference>
<reference evidence="2 3" key="1">
    <citation type="submission" date="2020-04" db="EMBL/GenBank/DDBJ databases">
        <title>Rhizobium sp. S-51 isolated from soil.</title>
        <authorList>
            <person name="Dahal R.H."/>
        </authorList>
    </citation>
    <scope>NUCLEOTIDE SEQUENCE [LARGE SCALE GENOMIC DNA]</scope>
    <source>
        <strain evidence="2 3">S-51</strain>
    </source>
</reference>
<dbReference type="InterPro" id="IPR016181">
    <property type="entry name" value="Acyl_CoA_acyltransferase"/>
</dbReference>
<dbReference type="PROSITE" id="PS51186">
    <property type="entry name" value="GNAT"/>
    <property type="match status" value="1"/>
</dbReference>
<accession>A0A7Y0FV64</accession>
<proteinExistence type="predicted"/>
<dbReference type="EMBL" id="JABBGK010000001">
    <property type="protein sequence ID" value="NML74113.1"/>
    <property type="molecule type" value="Genomic_DNA"/>
</dbReference>
<evidence type="ECO:0000313" key="2">
    <source>
        <dbReference type="EMBL" id="NML74113.1"/>
    </source>
</evidence>
<keyword evidence="2" id="KW-0808">Transferase</keyword>
<evidence type="ECO:0000313" key="3">
    <source>
        <dbReference type="Proteomes" id="UP000541470"/>
    </source>
</evidence>
<dbReference type="Gene3D" id="3.40.630.30">
    <property type="match status" value="1"/>
</dbReference>
<keyword evidence="3" id="KW-1185">Reference proteome</keyword>
<comment type="caution">
    <text evidence="2">The sequence shown here is derived from an EMBL/GenBank/DDBJ whole genome shotgun (WGS) entry which is preliminary data.</text>
</comment>
<dbReference type="SUPFAM" id="SSF55729">
    <property type="entry name" value="Acyl-CoA N-acyltransferases (Nat)"/>
    <property type="match status" value="1"/>
</dbReference>
<name>A0A7Y0FV64_9HYPH</name>
<dbReference type="Pfam" id="PF00583">
    <property type="entry name" value="Acetyltransf_1"/>
    <property type="match status" value="1"/>
</dbReference>
<organism evidence="2 3">
    <name type="scientific">Rhizobium terricola</name>
    <dbReference type="NCBI Taxonomy" id="2728849"/>
    <lineage>
        <taxon>Bacteria</taxon>
        <taxon>Pseudomonadati</taxon>
        <taxon>Pseudomonadota</taxon>
        <taxon>Alphaproteobacteria</taxon>
        <taxon>Hyphomicrobiales</taxon>
        <taxon>Rhizobiaceae</taxon>
        <taxon>Rhizobium/Agrobacterium group</taxon>
        <taxon>Rhizobium</taxon>
    </lineage>
</organism>
<dbReference type="AlphaFoldDB" id="A0A7Y0FV64"/>
<dbReference type="CDD" id="cd04301">
    <property type="entry name" value="NAT_SF"/>
    <property type="match status" value="1"/>
</dbReference>
<dbReference type="InterPro" id="IPR000182">
    <property type="entry name" value="GNAT_dom"/>
</dbReference>
<feature type="domain" description="N-acetyltransferase" evidence="1">
    <location>
        <begin position="4"/>
        <end position="157"/>
    </location>
</feature>
<evidence type="ECO:0000259" key="1">
    <source>
        <dbReference type="PROSITE" id="PS51186"/>
    </source>
</evidence>
<dbReference type="GO" id="GO:0016747">
    <property type="term" value="F:acyltransferase activity, transferring groups other than amino-acyl groups"/>
    <property type="evidence" value="ECO:0007669"/>
    <property type="project" value="InterPro"/>
</dbReference>
<gene>
    <name evidence="2" type="ORF">HHL25_08265</name>
</gene>
<protein>
    <submittedName>
        <fullName evidence="2">GNAT family N-acetyltransferase</fullName>
    </submittedName>
</protein>